<feature type="binding site" evidence="8">
    <location>
        <position position="307"/>
    </location>
    <ligand>
        <name>substrate</name>
    </ligand>
</feature>
<evidence type="ECO:0000256" key="3">
    <source>
        <dbReference type="ARBA" id="ARBA00012756"/>
    </source>
</evidence>
<dbReference type="GO" id="GO:0009341">
    <property type="term" value="C:beta-galactosidase complex"/>
    <property type="evidence" value="ECO:0007669"/>
    <property type="project" value="InterPro"/>
</dbReference>
<keyword evidence="14" id="KW-1185">Reference proteome</keyword>
<evidence type="ECO:0000256" key="5">
    <source>
        <dbReference type="ARBA" id="ARBA00023295"/>
    </source>
</evidence>
<name>A0A1H5Q471_9PSEU</name>
<feature type="binding site" evidence="9">
    <location>
        <position position="151"/>
    </location>
    <ligand>
        <name>Zn(2+)</name>
        <dbReference type="ChEBI" id="CHEBI:29105"/>
    </ligand>
</feature>
<dbReference type="RefSeq" id="WP_086680838.1">
    <property type="nucleotide sequence ID" value="NZ_FNUJ01000001.1"/>
</dbReference>
<keyword evidence="5 6" id="KW-0326">Glycosidase</keyword>
<keyword evidence="9" id="KW-0479">Metal-binding</keyword>
<dbReference type="Gene3D" id="2.60.40.1180">
    <property type="entry name" value="Golgi alpha-mannosidase II"/>
    <property type="match status" value="1"/>
</dbReference>
<dbReference type="OrthoDB" id="9800974at2"/>
<evidence type="ECO:0000259" key="11">
    <source>
        <dbReference type="Pfam" id="PF08532"/>
    </source>
</evidence>
<dbReference type="PIRSF" id="PIRSF001084">
    <property type="entry name" value="B-galactosidase"/>
    <property type="match status" value="1"/>
</dbReference>
<dbReference type="GO" id="GO:0006012">
    <property type="term" value="P:galactose metabolic process"/>
    <property type="evidence" value="ECO:0007669"/>
    <property type="project" value="InterPro"/>
</dbReference>
<feature type="domain" description="Beta-galactosidase C-terminal" evidence="12">
    <location>
        <begin position="595"/>
        <end position="652"/>
    </location>
</feature>
<dbReference type="STRING" id="218821.SAMN05421837_101618"/>
<evidence type="ECO:0000256" key="4">
    <source>
        <dbReference type="ARBA" id="ARBA00022801"/>
    </source>
</evidence>
<feature type="domain" description="Beta-galactosidase trimerisation" evidence="11">
    <location>
        <begin position="387"/>
        <end position="572"/>
    </location>
</feature>
<feature type="binding site" evidence="9">
    <location>
        <position position="153"/>
    </location>
    <ligand>
        <name>Zn(2+)</name>
        <dbReference type="ChEBI" id="CHEBI:29105"/>
    </ligand>
</feature>
<keyword evidence="9" id="KW-0862">Zinc</keyword>
<evidence type="ECO:0000313" key="14">
    <source>
        <dbReference type="Proteomes" id="UP000198878"/>
    </source>
</evidence>
<dbReference type="PANTHER" id="PTHR36447">
    <property type="entry name" value="BETA-GALACTOSIDASE GANA"/>
    <property type="match status" value="1"/>
</dbReference>
<evidence type="ECO:0000256" key="7">
    <source>
        <dbReference type="PIRSR" id="PIRSR001084-1"/>
    </source>
</evidence>
<dbReference type="GO" id="GO:0046872">
    <property type="term" value="F:metal ion binding"/>
    <property type="evidence" value="ECO:0007669"/>
    <property type="project" value="UniProtKB-KW"/>
</dbReference>
<sequence>MLRYGADYNPEHWPEEVRREDLKLMAEAGVTMVTAGIYSWAGVEPRPGEWDFGWFDDVMDGLAGAGIGVCLATMTASPPPWLTHAHPEILPVRADGVRLSPGARQQFCPSSPVYLAHAARLVTELATRYAGHPALAMWHVGNEFGCHVRACYCDESASDFRVWLQERYGTIEELNAAWTTTFWAQRYSTWDEILPPRVAPTFPNPAQQLDFHRFSSDAALGCFLTEERVLRRVTPDVPITTNFVGLVQKALDWHRWTPHEDVVSLDSYPDPYDPRAHVEAAFAYDLVRSTKDQPWMLLEQAPSAVNWRPRNSPKPPGAMRLGSWQAIAQGADAVLFFQWRQTSGGAEKFHSAMVPHGGRDTRTFRETAALGRELARVPELAGMRVRADVALLHDWPSWWGLELDSHPARLEYLETQLAHYAPLFDANVTCDVVHPSRDLTSYKLVVVPNLYLLEPSTADNLRAYVAGGGHLVVSYFSGIVDACDRAYLGGHPAPLRDILGLRVDEFWPLDDSVGVIFVDGTTGSGTIWAEWIEPEGAEAVASFASGELTGRPAITRHAFGDGVAWYLGTRPDLAPLFGRITAEAGVTPVLATPPGVQAVVRHGGESAYLILLNHGTEPVTVDLPQAAPDLLTDPSRPVREVRLAPRGVAVLKG</sequence>
<feature type="binding site" evidence="8">
    <location>
        <position position="142"/>
    </location>
    <ligand>
        <name>substrate</name>
    </ligand>
</feature>
<evidence type="ECO:0000313" key="13">
    <source>
        <dbReference type="EMBL" id="SEF20922.1"/>
    </source>
</evidence>
<dbReference type="Proteomes" id="UP000198878">
    <property type="component" value="Unassembled WGS sequence"/>
</dbReference>
<dbReference type="SUPFAM" id="SSF52317">
    <property type="entry name" value="Class I glutamine amidotransferase-like"/>
    <property type="match status" value="1"/>
</dbReference>
<dbReference type="Pfam" id="PF08532">
    <property type="entry name" value="Glyco_hydro_42M"/>
    <property type="match status" value="1"/>
</dbReference>
<dbReference type="InterPro" id="IPR003476">
    <property type="entry name" value="Glyco_hydro_42"/>
</dbReference>
<evidence type="ECO:0000256" key="1">
    <source>
        <dbReference type="ARBA" id="ARBA00001412"/>
    </source>
</evidence>
<dbReference type="SUPFAM" id="SSF51445">
    <property type="entry name" value="(Trans)glycosidases"/>
    <property type="match status" value="1"/>
</dbReference>
<feature type="active site" description="Proton donor" evidence="7">
    <location>
        <position position="143"/>
    </location>
</feature>
<reference evidence="14" key="1">
    <citation type="submission" date="2016-10" db="EMBL/GenBank/DDBJ databases">
        <authorList>
            <person name="Varghese N."/>
            <person name="Submissions S."/>
        </authorList>
    </citation>
    <scope>NUCLEOTIDE SEQUENCE [LARGE SCALE GENOMIC DNA]</scope>
    <source>
        <strain evidence="14">DSM 44654</strain>
    </source>
</reference>
<evidence type="ECO:0000256" key="6">
    <source>
        <dbReference type="PIRNR" id="PIRNR001084"/>
    </source>
</evidence>
<evidence type="ECO:0000256" key="8">
    <source>
        <dbReference type="PIRSR" id="PIRSR001084-2"/>
    </source>
</evidence>
<dbReference type="InterPro" id="IPR029062">
    <property type="entry name" value="Class_I_gatase-like"/>
</dbReference>
<evidence type="ECO:0000256" key="9">
    <source>
        <dbReference type="PIRSR" id="PIRSR001084-3"/>
    </source>
</evidence>
<dbReference type="Pfam" id="PF08533">
    <property type="entry name" value="Glyco_hydro_42C"/>
    <property type="match status" value="1"/>
</dbReference>
<dbReference type="PANTHER" id="PTHR36447:SF1">
    <property type="entry name" value="BETA-GALACTOSIDASE GANA"/>
    <property type="match status" value="1"/>
</dbReference>
<evidence type="ECO:0000256" key="2">
    <source>
        <dbReference type="ARBA" id="ARBA00005940"/>
    </source>
</evidence>
<dbReference type="CDD" id="cd03143">
    <property type="entry name" value="A4_beta-galactosidase_middle_domain"/>
    <property type="match status" value="1"/>
</dbReference>
<evidence type="ECO:0000259" key="10">
    <source>
        <dbReference type="Pfam" id="PF02449"/>
    </source>
</evidence>
<comment type="catalytic activity">
    <reaction evidence="1 6">
        <text>Hydrolysis of terminal non-reducing beta-D-galactose residues in beta-D-galactosides.</text>
        <dbReference type="EC" id="3.2.1.23"/>
    </reaction>
</comment>
<dbReference type="InterPro" id="IPR017853">
    <property type="entry name" value="GH"/>
</dbReference>
<dbReference type="EC" id="3.2.1.23" evidence="3 6"/>
<dbReference type="InterPro" id="IPR013529">
    <property type="entry name" value="Glyco_hydro_42_N"/>
</dbReference>
<protein>
    <recommendedName>
        <fullName evidence="3 6">Beta-galactosidase</fullName>
        <shortName evidence="6">Beta-gal</shortName>
        <ecNumber evidence="3 6">3.2.1.23</ecNumber>
    </recommendedName>
</protein>
<organism evidence="13 14">
    <name type="scientific">Amycolatopsis pretoriensis</name>
    <dbReference type="NCBI Taxonomy" id="218821"/>
    <lineage>
        <taxon>Bacteria</taxon>
        <taxon>Bacillati</taxon>
        <taxon>Actinomycetota</taxon>
        <taxon>Actinomycetes</taxon>
        <taxon>Pseudonocardiales</taxon>
        <taxon>Pseudonocardiaceae</taxon>
        <taxon>Amycolatopsis</taxon>
    </lineage>
</organism>
<evidence type="ECO:0000259" key="12">
    <source>
        <dbReference type="Pfam" id="PF08533"/>
    </source>
</evidence>
<dbReference type="Gene3D" id="3.20.20.80">
    <property type="entry name" value="Glycosidases"/>
    <property type="match status" value="1"/>
</dbReference>
<feature type="domain" description="Glycoside hydrolase family 42 N-terminal" evidence="10">
    <location>
        <begin position="7"/>
        <end position="376"/>
    </location>
</feature>
<dbReference type="EMBL" id="FNUJ01000001">
    <property type="protein sequence ID" value="SEF20922.1"/>
    <property type="molecule type" value="Genomic_DNA"/>
</dbReference>
<feature type="binding site" evidence="8">
    <location>
        <position position="104"/>
    </location>
    <ligand>
        <name>substrate</name>
    </ligand>
</feature>
<gene>
    <name evidence="13" type="ORF">SAMN05421837_101618</name>
</gene>
<dbReference type="InterPro" id="IPR013739">
    <property type="entry name" value="Beta_galactosidase_C"/>
</dbReference>
<dbReference type="Pfam" id="PF02449">
    <property type="entry name" value="Glyco_hydro_42"/>
    <property type="match status" value="1"/>
</dbReference>
<keyword evidence="4 6" id="KW-0378">Hydrolase</keyword>
<feature type="binding site" evidence="9">
    <location>
        <position position="108"/>
    </location>
    <ligand>
        <name>Zn(2+)</name>
        <dbReference type="ChEBI" id="CHEBI:29105"/>
    </ligand>
</feature>
<dbReference type="Gene3D" id="3.40.50.880">
    <property type="match status" value="1"/>
</dbReference>
<dbReference type="AlphaFoldDB" id="A0A1H5Q471"/>
<proteinExistence type="inferred from homology"/>
<comment type="similarity">
    <text evidence="2 6">Belongs to the glycosyl hydrolase 42 family.</text>
</comment>
<dbReference type="GO" id="GO:0004565">
    <property type="term" value="F:beta-galactosidase activity"/>
    <property type="evidence" value="ECO:0007669"/>
    <property type="project" value="UniProtKB-EC"/>
</dbReference>
<feature type="active site" description="Nucleophile" evidence="7">
    <location>
        <position position="299"/>
    </location>
</feature>
<accession>A0A1H5Q471</accession>
<dbReference type="InterPro" id="IPR013780">
    <property type="entry name" value="Glyco_hydro_b"/>
</dbReference>
<dbReference type="InterPro" id="IPR013738">
    <property type="entry name" value="Beta_galactosidase_Trimer"/>
</dbReference>